<reference evidence="2 3" key="1">
    <citation type="journal article" date="2011" name="PLoS Genet.">
        <title>Comparative genomic analysis of human fungal pathogens causing paracoccidioidomycosis.</title>
        <authorList>
            <person name="Desjardins C.A."/>
            <person name="Champion M.D."/>
            <person name="Holder J.W."/>
            <person name="Muszewska A."/>
            <person name="Goldberg J."/>
            <person name="Bailao A.M."/>
            <person name="Brigido M.M."/>
            <person name="Ferreira M.E."/>
            <person name="Garcia A.M."/>
            <person name="Grynberg M."/>
            <person name="Gujja S."/>
            <person name="Heiman D.I."/>
            <person name="Henn M.R."/>
            <person name="Kodira C.D."/>
            <person name="Leon-Narvaez H."/>
            <person name="Longo L.V."/>
            <person name="Ma L.J."/>
            <person name="Malavazi I."/>
            <person name="Matsuo A.L."/>
            <person name="Morais F.V."/>
            <person name="Pereira M."/>
            <person name="Rodriguez-Brito S."/>
            <person name="Sakthikumar S."/>
            <person name="Salem-Izacc S.M."/>
            <person name="Sykes S.M."/>
            <person name="Teixeira M.M."/>
            <person name="Vallejo M.C."/>
            <person name="Walter M.E."/>
            <person name="Yandava C."/>
            <person name="Young S."/>
            <person name="Zeng Q."/>
            <person name="Zucker J."/>
            <person name="Felipe M.S."/>
            <person name="Goldman G.H."/>
            <person name="Haas B.J."/>
            <person name="McEwen J.G."/>
            <person name="Nino-Vega G."/>
            <person name="Puccia R."/>
            <person name="San-Blas G."/>
            <person name="Soares C.M."/>
            <person name="Birren B.W."/>
            <person name="Cuomo C.A."/>
        </authorList>
    </citation>
    <scope>NUCLEOTIDE SEQUENCE [LARGE SCALE GENOMIC DNA]</scope>
    <source>
        <strain evidence="3">ATCC MYA-826 / Pb01</strain>
    </source>
</reference>
<dbReference type="AlphaFoldDB" id="C1GQJ1"/>
<gene>
    <name evidence="2" type="ORF">PAAG_00786</name>
</gene>
<keyword evidence="3" id="KW-1185">Reference proteome</keyword>
<sequence>MCPHAPRRATAHETSNISTIHGLLTSVPAMAATHTDSAVLAVDQQLGIDDTPNPDASDVERIFENKLLAEAMQSKPSTLSYTSDNPESGGSEEEVRENLGSQPMPESHRHDTVYGTTVDQGKRDEARSWAKYIDFSTVQVLGSLSVPLCYSAQNCQANPPGGPSPMIGGGEEVVEDHGH</sequence>
<accession>C1GQJ1</accession>
<dbReference type="RefSeq" id="XP_002796927.1">
    <property type="nucleotide sequence ID" value="XM_002796881.1"/>
</dbReference>
<feature type="compositionally biased region" description="Polar residues" evidence="1">
    <location>
        <begin position="74"/>
        <end position="88"/>
    </location>
</feature>
<protein>
    <submittedName>
        <fullName evidence="2">Uncharacterized protein</fullName>
    </submittedName>
</protein>
<dbReference type="Proteomes" id="UP000002059">
    <property type="component" value="Partially assembled WGS sequence"/>
</dbReference>
<evidence type="ECO:0000256" key="1">
    <source>
        <dbReference type="SAM" id="MobiDB-lite"/>
    </source>
</evidence>
<dbReference type="EMBL" id="KN293993">
    <property type="protein sequence ID" value="EEH37865.1"/>
    <property type="molecule type" value="Genomic_DNA"/>
</dbReference>
<evidence type="ECO:0000313" key="3">
    <source>
        <dbReference type="Proteomes" id="UP000002059"/>
    </source>
</evidence>
<dbReference type="eggNOG" id="ENOG502TGJZ">
    <property type="taxonomic scope" value="Eukaryota"/>
</dbReference>
<dbReference type="GeneID" id="9100362"/>
<dbReference type="KEGG" id="pbl:PAAG_00786"/>
<name>C1GQJ1_PARBA</name>
<feature type="region of interest" description="Disordered" evidence="1">
    <location>
        <begin position="160"/>
        <end position="179"/>
    </location>
</feature>
<dbReference type="HOGENOM" id="CLU_1503907_0_0_1"/>
<feature type="region of interest" description="Disordered" evidence="1">
    <location>
        <begin position="73"/>
        <end position="120"/>
    </location>
</feature>
<proteinExistence type="predicted"/>
<dbReference type="VEuPathDB" id="FungiDB:PAAG_00786"/>
<evidence type="ECO:0000313" key="2">
    <source>
        <dbReference type="EMBL" id="EEH37865.1"/>
    </source>
</evidence>
<organism evidence="2 3">
    <name type="scientific">Paracoccidioides lutzii (strain ATCC MYA-826 / Pb01)</name>
    <name type="common">Paracoccidioides brasiliensis</name>
    <dbReference type="NCBI Taxonomy" id="502779"/>
    <lineage>
        <taxon>Eukaryota</taxon>
        <taxon>Fungi</taxon>
        <taxon>Dikarya</taxon>
        <taxon>Ascomycota</taxon>
        <taxon>Pezizomycotina</taxon>
        <taxon>Eurotiomycetes</taxon>
        <taxon>Eurotiomycetidae</taxon>
        <taxon>Onygenales</taxon>
        <taxon>Ajellomycetaceae</taxon>
        <taxon>Paracoccidioides</taxon>
    </lineage>
</organism>